<name>A0A2T1N5E2_9FLAO</name>
<evidence type="ECO:0008006" key="4">
    <source>
        <dbReference type="Google" id="ProtNLM"/>
    </source>
</evidence>
<proteinExistence type="predicted"/>
<dbReference type="AlphaFoldDB" id="A0A2T1N5E2"/>
<dbReference type="Proteomes" id="UP000238426">
    <property type="component" value="Unassembled WGS sequence"/>
</dbReference>
<accession>A0A2T1N5E2</accession>
<comment type="caution">
    <text evidence="2">The sequence shown here is derived from an EMBL/GenBank/DDBJ whole genome shotgun (WGS) entry which is preliminary data.</text>
</comment>
<feature type="transmembrane region" description="Helical" evidence="1">
    <location>
        <begin position="267"/>
        <end position="284"/>
    </location>
</feature>
<keyword evidence="1" id="KW-0812">Transmembrane</keyword>
<dbReference type="EMBL" id="PXOQ01000015">
    <property type="protein sequence ID" value="PSG86430.1"/>
    <property type="molecule type" value="Genomic_DNA"/>
</dbReference>
<keyword evidence="1" id="KW-1133">Transmembrane helix</keyword>
<keyword evidence="1" id="KW-0472">Membrane</keyword>
<evidence type="ECO:0000313" key="2">
    <source>
        <dbReference type="EMBL" id="PSG86430.1"/>
    </source>
</evidence>
<reference evidence="2 3" key="1">
    <citation type="submission" date="2018-03" db="EMBL/GenBank/DDBJ databases">
        <title>Mesoflavibacter sp. HG37 and Mesoflavibacter sp. HG96 sp.nov., two marine bacteria isolated from seawater of Western Pacific Ocean.</title>
        <authorList>
            <person name="Cheng H."/>
            <person name="Wu Y.-H."/>
            <person name="Guo L.-L."/>
            <person name="Xu X.-W."/>
        </authorList>
    </citation>
    <scope>NUCLEOTIDE SEQUENCE [LARGE SCALE GENOMIC DNA]</scope>
    <source>
        <strain evidence="2 3">KCTC 32269</strain>
    </source>
</reference>
<sequence>MGKSLKAYIILLLVLFGFIFYVQITAEKPVNWAKTYNETDKIPYGTFIFYNELPELFPESQITTITTSPYEYFEAFKDTSNVEPSGIYMHIDEFAQLDDVSAEKLLDFTAKGNILFLASSYIPKVFLDSLQIETDNNFSFKGKATLNLVNPKFKNDSIFIEKGLTNVYFKNANYKTTTILGTQTFKDSTYTNFIKTTYKKGTFYLHLQPSVYTNFSLLKSKKHQVYTENTLGYLPNAPIFYKSKIRLSTPISGSKLRFILSQPALRYAWYLGLILLVLFIIFNTKRKQRVVKTITPLGNSTLEFIKTIGNLYYETKDHNNLIDKKTTYFLEYIRRVYYLDTQVLDEKLIKNLALKTNRSKKDITTLVNAITQLRAKPEVTEQDLLDLNTLIEEFHNHKHGSYNR</sequence>
<protein>
    <recommendedName>
        <fullName evidence="4">DUF4350 domain-containing protein</fullName>
    </recommendedName>
</protein>
<dbReference type="OrthoDB" id="1111222at2"/>
<organism evidence="2 3">
    <name type="scientific">Aurantibacter aestuarii</name>
    <dbReference type="NCBI Taxonomy" id="1266046"/>
    <lineage>
        <taxon>Bacteria</taxon>
        <taxon>Pseudomonadati</taxon>
        <taxon>Bacteroidota</taxon>
        <taxon>Flavobacteriia</taxon>
        <taxon>Flavobacteriales</taxon>
        <taxon>Flavobacteriaceae</taxon>
        <taxon>Aurantibacter</taxon>
    </lineage>
</organism>
<feature type="transmembrane region" description="Helical" evidence="1">
    <location>
        <begin position="7"/>
        <end position="24"/>
    </location>
</feature>
<evidence type="ECO:0000313" key="3">
    <source>
        <dbReference type="Proteomes" id="UP000238426"/>
    </source>
</evidence>
<gene>
    <name evidence="2" type="ORF">C7H52_12125</name>
</gene>
<dbReference type="RefSeq" id="WP_106464169.1">
    <property type="nucleotide sequence ID" value="NZ_PXOQ01000015.1"/>
</dbReference>
<evidence type="ECO:0000256" key="1">
    <source>
        <dbReference type="SAM" id="Phobius"/>
    </source>
</evidence>
<keyword evidence="3" id="KW-1185">Reference proteome</keyword>